<dbReference type="PANTHER" id="PTHR43744:SF8">
    <property type="entry name" value="SN-GLYCEROL-3-PHOSPHATE TRANSPORT SYSTEM PERMEASE PROTEIN UGPE"/>
    <property type="match status" value="1"/>
</dbReference>
<name>A0A0J8D7T0_CLOCY</name>
<keyword evidence="2 7" id="KW-0813">Transport</keyword>
<organism evidence="9 10">
    <name type="scientific">Clostridium cylindrosporum DSM 605</name>
    <dbReference type="NCBI Taxonomy" id="1121307"/>
    <lineage>
        <taxon>Bacteria</taxon>
        <taxon>Bacillati</taxon>
        <taxon>Bacillota</taxon>
        <taxon>Clostridia</taxon>
        <taxon>Eubacteriales</taxon>
        <taxon>Clostridiaceae</taxon>
        <taxon>Clostridium</taxon>
    </lineage>
</organism>
<feature type="transmembrane region" description="Helical" evidence="7">
    <location>
        <begin position="231"/>
        <end position="252"/>
    </location>
</feature>
<evidence type="ECO:0000259" key="8">
    <source>
        <dbReference type="PROSITE" id="PS50928"/>
    </source>
</evidence>
<keyword evidence="10" id="KW-1185">Reference proteome</keyword>
<evidence type="ECO:0000256" key="3">
    <source>
        <dbReference type="ARBA" id="ARBA00022475"/>
    </source>
</evidence>
<sequence length="266" mass="29977">MKTLKSAISNFLLIIIASCMVIPFIYMLLISFNVTYNEYNISFTSLTLENYKTILQDSTFLRYFINSSFIAVSGVILNVTFSSLAAYSFAKLDFKGNESIFFFMIMTLIIPSQVTMIPLYIIMKNLGLLNTYWALILPLPTAFGVFLMRQSILNIPRELIESARIDGLSEFKIFLYIVLPLIKPSIVALSIFTFIGAWNEFLWPLVATSGDDMKTLTVGMSTLGVQHHTNYGLVMAGATLTFLPAFIFYVLLQKKFQQGVTLSGMK</sequence>
<evidence type="ECO:0000256" key="4">
    <source>
        <dbReference type="ARBA" id="ARBA00022692"/>
    </source>
</evidence>
<dbReference type="OrthoDB" id="9787837at2"/>
<evidence type="ECO:0000256" key="5">
    <source>
        <dbReference type="ARBA" id="ARBA00022989"/>
    </source>
</evidence>
<gene>
    <name evidence="9" type="primary">araQ</name>
    <name evidence="9" type="ORF">CLCY_4c00680</name>
</gene>
<keyword evidence="4 7" id="KW-0812">Transmembrane</keyword>
<evidence type="ECO:0000313" key="9">
    <source>
        <dbReference type="EMBL" id="KMT22095.1"/>
    </source>
</evidence>
<evidence type="ECO:0000313" key="10">
    <source>
        <dbReference type="Proteomes" id="UP000036756"/>
    </source>
</evidence>
<dbReference type="Proteomes" id="UP000036756">
    <property type="component" value="Unassembled WGS sequence"/>
</dbReference>
<dbReference type="PROSITE" id="PS51257">
    <property type="entry name" value="PROKAR_LIPOPROTEIN"/>
    <property type="match status" value="1"/>
</dbReference>
<evidence type="ECO:0000256" key="2">
    <source>
        <dbReference type="ARBA" id="ARBA00022448"/>
    </source>
</evidence>
<feature type="transmembrane region" description="Helical" evidence="7">
    <location>
        <begin position="99"/>
        <end position="121"/>
    </location>
</feature>
<dbReference type="Gene3D" id="1.10.3720.10">
    <property type="entry name" value="MetI-like"/>
    <property type="match status" value="1"/>
</dbReference>
<evidence type="ECO:0000256" key="6">
    <source>
        <dbReference type="ARBA" id="ARBA00023136"/>
    </source>
</evidence>
<feature type="domain" description="ABC transmembrane type-1" evidence="8">
    <location>
        <begin position="64"/>
        <end position="252"/>
    </location>
</feature>
<dbReference type="SUPFAM" id="SSF161098">
    <property type="entry name" value="MetI-like"/>
    <property type="match status" value="1"/>
</dbReference>
<dbReference type="STRING" id="1121307.CLCY_4c00680"/>
<proteinExistence type="inferred from homology"/>
<feature type="transmembrane region" description="Helical" evidence="7">
    <location>
        <begin position="173"/>
        <end position="198"/>
    </location>
</feature>
<dbReference type="InterPro" id="IPR035906">
    <property type="entry name" value="MetI-like_sf"/>
</dbReference>
<comment type="caution">
    <text evidence="9">The sequence shown here is derived from an EMBL/GenBank/DDBJ whole genome shotgun (WGS) entry which is preliminary data.</text>
</comment>
<protein>
    <submittedName>
        <fullName evidence="9">L-arabinose transport system permease protein AraQ</fullName>
    </submittedName>
</protein>
<reference evidence="9 10" key="1">
    <citation type="submission" date="2015-06" db="EMBL/GenBank/DDBJ databases">
        <title>Draft genome sequence of the purine-degrading Clostridium cylindrosporum HC-1 (DSM 605).</title>
        <authorList>
            <person name="Poehlein A."/>
            <person name="Schiel-Bengelsdorf B."/>
            <person name="Bengelsdorf F."/>
            <person name="Daniel R."/>
            <person name="Duerre P."/>
        </authorList>
    </citation>
    <scope>NUCLEOTIDE SEQUENCE [LARGE SCALE GENOMIC DNA]</scope>
    <source>
        <strain evidence="9 10">DSM 605</strain>
    </source>
</reference>
<dbReference type="Pfam" id="PF00528">
    <property type="entry name" value="BPD_transp_1"/>
    <property type="match status" value="1"/>
</dbReference>
<dbReference type="GO" id="GO:0005886">
    <property type="term" value="C:plasma membrane"/>
    <property type="evidence" value="ECO:0007669"/>
    <property type="project" value="UniProtKB-SubCell"/>
</dbReference>
<feature type="transmembrane region" description="Helical" evidence="7">
    <location>
        <begin position="63"/>
        <end position="87"/>
    </location>
</feature>
<dbReference type="CDD" id="cd06261">
    <property type="entry name" value="TM_PBP2"/>
    <property type="match status" value="1"/>
</dbReference>
<comment type="subcellular location">
    <subcellularLocation>
        <location evidence="1 7">Cell membrane</location>
        <topology evidence="1 7">Multi-pass membrane protein</topology>
    </subcellularLocation>
</comment>
<dbReference type="PATRIC" id="fig|1121307.3.peg.1720"/>
<evidence type="ECO:0000256" key="1">
    <source>
        <dbReference type="ARBA" id="ARBA00004651"/>
    </source>
</evidence>
<keyword evidence="3" id="KW-1003">Cell membrane</keyword>
<dbReference type="PANTHER" id="PTHR43744">
    <property type="entry name" value="ABC TRANSPORTER PERMEASE PROTEIN MG189-RELATED-RELATED"/>
    <property type="match status" value="1"/>
</dbReference>
<keyword evidence="6 7" id="KW-0472">Membrane</keyword>
<dbReference type="EMBL" id="LFVU01000024">
    <property type="protein sequence ID" value="KMT22095.1"/>
    <property type="molecule type" value="Genomic_DNA"/>
</dbReference>
<dbReference type="GO" id="GO:0055085">
    <property type="term" value="P:transmembrane transport"/>
    <property type="evidence" value="ECO:0007669"/>
    <property type="project" value="InterPro"/>
</dbReference>
<keyword evidence="5 7" id="KW-1133">Transmembrane helix</keyword>
<evidence type="ECO:0000256" key="7">
    <source>
        <dbReference type="RuleBase" id="RU363032"/>
    </source>
</evidence>
<dbReference type="InterPro" id="IPR000515">
    <property type="entry name" value="MetI-like"/>
</dbReference>
<accession>A0A0J8D7T0</accession>
<dbReference type="RefSeq" id="WP_048570196.1">
    <property type="nucleotide sequence ID" value="NZ_LFVU01000024.1"/>
</dbReference>
<comment type="similarity">
    <text evidence="7">Belongs to the binding-protein-dependent transport system permease family.</text>
</comment>
<dbReference type="AlphaFoldDB" id="A0A0J8D7T0"/>
<feature type="transmembrane region" description="Helical" evidence="7">
    <location>
        <begin position="12"/>
        <end position="36"/>
    </location>
</feature>
<feature type="transmembrane region" description="Helical" evidence="7">
    <location>
        <begin position="133"/>
        <end position="152"/>
    </location>
</feature>
<dbReference type="PROSITE" id="PS50928">
    <property type="entry name" value="ABC_TM1"/>
    <property type="match status" value="1"/>
</dbReference>